<dbReference type="Gene3D" id="2.30.29.160">
    <property type="entry name" value="Zinc finger FYVE domain-containing protein 21, C-terminal"/>
    <property type="match status" value="1"/>
</dbReference>
<evidence type="ECO:0000256" key="3">
    <source>
        <dbReference type="ARBA" id="ARBA00022833"/>
    </source>
</evidence>
<dbReference type="KEGG" id="btab:109042506"/>
<keyword evidence="7" id="KW-1185">Reference proteome</keyword>
<evidence type="ECO:0000256" key="4">
    <source>
        <dbReference type="PROSITE-ProRule" id="PRU00091"/>
    </source>
</evidence>
<organism evidence="6 7">
    <name type="scientific">Bemisia tabaci</name>
    <name type="common">Sweetpotato whitefly</name>
    <name type="synonym">Aleurodes tabaci</name>
    <dbReference type="NCBI Taxonomy" id="7038"/>
    <lineage>
        <taxon>Eukaryota</taxon>
        <taxon>Metazoa</taxon>
        <taxon>Ecdysozoa</taxon>
        <taxon>Arthropoda</taxon>
        <taxon>Hexapoda</taxon>
        <taxon>Insecta</taxon>
        <taxon>Pterygota</taxon>
        <taxon>Neoptera</taxon>
        <taxon>Paraneoptera</taxon>
        <taxon>Hemiptera</taxon>
        <taxon>Sternorrhyncha</taxon>
        <taxon>Aleyrodoidea</taxon>
        <taxon>Aleyrodidae</taxon>
        <taxon>Aleyrodinae</taxon>
        <taxon>Bemisia</taxon>
    </lineage>
</organism>
<evidence type="ECO:0000259" key="5">
    <source>
        <dbReference type="PROSITE" id="PS50178"/>
    </source>
</evidence>
<dbReference type="PANTHER" id="PTHR39490:SF8">
    <property type="entry name" value="ZINC FINGER FYVE DOMAIN-CONTAINING PROTEIN 21"/>
    <property type="match status" value="1"/>
</dbReference>
<sequence length="232" mass="26567">MNISGKPLKKLIRSKSGLKIVTANDEDKSPFVQQEPEWIPDCEVMFCTKCHMKFGFTRRRHHCRRCGLIFCSSCCNAKLQLPRMCFFDPVRICDLCTSVTNEENEFFKYQLRTLLIGSKFEYSTVDCSKSPKFSSICICKLSPDHRYLIFDEPEINPVSLNSILSLKLLKGSDEDICGIDVEHISEHREVFRLRNLGDPNELVSSTDWISSLLSAFVLFLKGKSEEDAYIVG</sequence>
<keyword evidence="3" id="KW-0862">Zinc</keyword>
<name>A0A9P0AB05_BEMTA</name>
<evidence type="ECO:0000256" key="1">
    <source>
        <dbReference type="ARBA" id="ARBA00022723"/>
    </source>
</evidence>
<protein>
    <recommendedName>
        <fullName evidence="5">FYVE-type domain-containing protein</fullName>
    </recommendedName>
</protein>
<keyword evidence="1" id="KW-0479">Metal-binding</keyword>
<gene>
    <name evidence="6" type="ORF">BEMITA_LOCUS8181</name>
</gene>
<dbReference type="InterPro" id="IPR052113">
    <property type="entry name" value="FYVE-type_Zinc_Finger"/>
</dbReference>
<keyword evidence="2 4" id="KW-0863">Zinc-finger</keyword>
<accession>A0A9P0AB05</accession>
<dbReference type="OrthoDB" id="10018316at2759"/>
<dbReference type="Pfam" id="PF01363">
    <property type="entry name" value="FYVE"/>
    <property type="match status" value="1"/>
</dbReference>
<dbReference type="EMBL" id="OU963865">
    <property type="protein sequence ID" value="CAH0389343.1"/>
    <property type="molecule type" value="Genomic_DNA"/>
</dbReference>
<dbReference type="InterPro" id="IPR038632">
    <property type="entry name" value="ZFYVE21_C_sf"/>
</dbReference>
<dbReference type="PROSITE" id="PS50178">
    <property type="entry name" value="ZF_FYVE"/>
    <property type="match status" value="1"/>
</dbReference>
<dbReference type="InterPro" id="IPR032031">
    <property type="entry name" value="ZFYVE21_C"/>
</dbReference>
<dbReference type="InterPro" id="IPR013083">
    <property type="entry name" value="Znf_RING/FYVE/PHD"/>
</dbReference>
<dbReference type="Gene3D" id="3.30.40.10">
    <property type="entry name" value="Zinc/RING finger domain, C3HC4 (zinc finger)"/>
    <property type="match status" value="1"/>
</dbReference>
<evidence type="ECO:0000256" key="2">
    <source>
        <dbReference type="ARBA" id="ARBA00022771"/>
    </source>
</evidence>
<evidence type="ECO:0000313" key="7">
    <source>
        <dbReference type="Proteomes" id="UP001152759"/>
    </source>
</evidence>
<dbReference type="InterPro" id="IPR017455">
    <property type="entry name" value="Znf_FYVE-rel"/>
</dbReference>
<dbReference type="InterPro" id="IPR000306">
    <property type="entry name" value="Znf_FYVE"/>
</dbReference>
<dbReference type="Proteomes" id="UP001152759">
    <property type="component" value="Chromosome 4"/>
</dbReference>
<dbReference type="InterPro" id="IPR011011">
    <property type="entry name" value="Znf_FYVE_PHD"/>
</dbReference>
<dbReference type="SUPFAM" id="SSF57903">
    <property type="entry name" value="FYVE/PHD zinc finger"/>
    <property type="match status" value="1"/>
</dbReference>
<dbReference type="GO" id="GO:0008270">
    <property type="term" value="F:zinc ion binding"/>
    <property type="evidence" value="ECO:0007669"/>
    <property type="project" value="UniProtKB-KW"/>
</dbReference>
<proteinExistence type="predicted"/>
<feature type="domain" description="FYVE-type" evidence="5">
    <location>
        <begin position="41"/>
        <end position="101"/>
    </location>
</feature>
<reference evidence="6" key="1">
    <citation type="submission" date="2021-12" db="EMBL/GenBank/DDBJ databases">
        <authorList>
            <person name="King R."/>
        </authorList>
    </citation>
    <scope>NUCLEOTIDE SEQUENCE</scope>
</reference>
<dbReference type="AlphaFoldDB" id="A0A9P0AB05"/>
<dbReference type="PANTHER" id="PTHR39490">
    <property type="entry name" value="ARRESTIN DOMAIN-CONTAINING PROTEIN D"/>
    <property type="match status" value="1"/>
</dbReference>
<dbReference type="Pfam" id="PF16696">
    <property type="entry name" value="ZFYVE21_C"/>
    <property type="match status" value="1"/>
</dbReference>
<dbReference type="SMART" id="SM00064">
    <property type="entry name" value="FYVE"/>
    <property type="match status" value="1"/>
</dbReference>
<evidence type="ECO:0000313" key="6">
    <source>
        <dbReference type="EMBL" id="CAH0389343.1"/>
    </source>
</evidence>